<evidence type="ECO:0000256" key="2">
    <source>
        <dbReference type="SAM" id="MobiDB-lite"/>
    </source>
</evidence>
<reference evidence="3 4" key="1">
    <citation type="submission" date="2020-08" db="EMBL/GenBank/DDBJ databases">
        <title>A Genomic Blueprint of the Chicken Gut Microbiome.</title>
        <authorList>
            <person name="Gilroy R."/>
            <person name="Ravi A."/>
            <person name="Getino M."/>
            <person name="Pursley I."/>
            <person name="Horton D.L."/>
            <person name="Alikhan N.-F."/>
            <person name="Baker D."/>
            <person name="Gharbi K."/>
            <person name="Hall N."/>
            <person name="Watson M."/>
            <person name="Adriaenssens E.M."/>
            <person name="Foster-Nyarko E."/>
            <person name="Jarju S."/>
            <person name="Secka A."/>
            <person name="Antonio M."/>
            <person name="Oren A."/>
            <person name="Chaudhuri R."/>
            <person name="La Ragione R.M."/>
            <person name="Hildebrand F."/>
            <person name="Pallen M.J."/>
        </authorList>
    </citation>
    <scope>NUCLEOTIDE SEQUENCE [LARGE SCALE GENOMIC DNA]</scope>
    <source>
        <strain evidence="3 4">Sa2CUA1</strain>
    </source>
</reference>
<keyword evidence="1" id="KW-0175">Coiled coil</keyword>
<evidence type="ECO:0000313" key="3">
    <source>
        <dbReference type="EMBL" id="MBD7996463.1"/>
    </source>
</evidence>
<evidence type="ECO:0000313" key="4">
    <source>
        <dbReference type="Proteomes" id="UP000609874"/>
    </source>
</evidence>
<evidence type="ECO:0000256" key="1">
    <source>
        <dbReference type="SAM" id="Coils"/>
    </source>
</evidence>
<sequence>MMHDSSDVEIVLSENGALVAGPDEAVEALLARLDLPQTSAKPVGRSVKNLFVDLTSTAAIASAYDPKWVRMTSESYGRVQELGGIQLTADGLFSGVLRGDMGRIDSILKFDLAGGMNPAMLAQTAALAQTMALRHAIDQLESLVETMDVKLDILLEDNRNAAIGDVQGLTHVLSRAYAMYEKSGRISETVWSQIAGHASALAQAEAKARAHIESVVASVGAPTFGDRADAIHRAADGEIQHWLVILAAVDVNQQRLDVLELAHLRERDADAVVAHAEAARAALEDRRRILTDTVQRLSDALAITGDVSDVNRVRNPLRSRKLIREAEHALKLVSAFAEVTGIEVTAGELEQEPWRKSVVDLAKDTVSEAKAVAVAVPREISRRREDNLIRKVNGIQERRALAESSSDAIGSAPEQTEGGGPAKSRTSGAT</sequence>
<proteinExistence type="predicted"/>
<organism evidence="3 4">
    <name type="scientific">Arthrobacter gallicola</name>
    <dbReference type="NCBI Taxonomy" id="2762225"/>
    <lineage>
        <taxon>Bacteria</taxon>
        <taxon>Bacillati</taxon>
        <taxon>Actinomycetota</taxon>
        <taxon>Actinomycetes</taxon>
        <taxon>Micrococcales</taxon>
        <taxon>Micrococcaceae</taxon>
        <taxon>Arthrobacter</taxon>
    </lineage>
</organism>
<dbReference type="Proteomes" id="UP000609874">
    <property type="component" value="Unassembled WGS sequence"/>
</dbReference>
<feature type="coiled-coil region" evidence="1">
    <location>
        <begin position="273"/>
        <end position="300"/>
    </location>
</feature>
<accession>A0ABR8UVA6</accession>
<dbReference type="RefSeq" id="WP_191808749.1">
    <property type="nucleotide sequence ID" value="NZ_JACSQD010000007.1"/>
</dbReference>
<gene>
    <name evidence="3" type="ORF">H9639_14275</name>
</gene>
<comment type="caution">
    <text evidence="3">The sequence shown here is derived from an EMBL/GenBank/DDBJ whole genome shotgun (WGS) entry which is preliminary data.</text>
</comment>
<name>A0ABR8UVA6_9MICC</name>
<protein>
    <submittedName>
        <fullName evidence="3">Uncharacterized protein</fullName>
    </submittedName>
</protein>
<keyword evidence="4" id="KW-1185">Reference proteome</keyword>
<dbReference type="EMBL" id="JACSQD010000007">
    <property type="protein sequence ID" value="MBD7996463.1"/>
    <property type="molecule type" value="Genomic_DNA"/>
</dbReference>
<feature type="region of interest" description="Disordered" evidence="2">
    <location>
        <begin position="399"/>
        <end position="430"/>
    </location>
</feature>